<dbReference type="PROSITE" id="PS51379">
    <property type="entry name" value="4FE4S_FER_2"/>
    <property type="match status" value="1"/>
</dbReference>
<dbReference type="Gene3D" id="3.20.20.70">
    <property type="entry name" value="Aldolase class I"/>
    <property type="match status" value="1"/>
</dbReference>
<dbReference type="NCBIfam" id="TIGR02494">
    <property type="entry name" value="PFLE_PFLC"/>
    <property type="match status" value="1"/>
</dbReference>
<dbReference type="Proteomes" id="UP001206692">
    <property type="component" value="Unassembled WGS sequence"/>
</dbReference>
<dbReference type="InterPro" id="IPR001989">
    <property type="entry name" value="Radical_activat_CS"/>
</dbReference>
<comment type="similarity">
    <text evidence="2">Belongs to the organic radical-activating enzymes family.</text>
</comment>
<gene>
    <name evidence="12" type="ORF">NE675_08435</name>
</gene>
<dbReference type="InterPro" id="IPR007197">
    <property type="entry name" value="rSAM"/>
</dbReference>
<evidence type="ECO:0000256" key="5">
    <source>
        <dbReference type="ARBA" id="ARBA00022723"/>
    </source>
</evidence>
<evidence type="ECO:0000256" key="2">
    <source>
        <dbReference type="ARBA" id="ARBA00009777"/>
    </source>
</evidence>
<dbReference type="PROSITE" id="PS51918">
    <property type="entry name" value="RADICAL_SAM"/>
    <property type="match status" value="1"/>
</dbReference>
<dbReference type="SFLD" id="SFLDS00029">
    <property type="entry name" value="Radical_SAM"/>
    <property type="match status" value="1"/>
</dbReference>
<keyword evidence="5" id="KW-0479">Metal-binding</keyword>
<evidence type="ECO:0000256" key="8">
    <source>
        <dbReference type="ARBA" id="ARBA00023014"/>
    </source>
</evidence>
<feature type="domain" description="4Fe-4S ferredoxin-type" evidence="10">
    <location>
        <begin position="48"/>
        <end position="78"/>
    </location>
</feature>
<dbReference type="RefSeq" id="WP_072272045.1">
    <property type="nucleotide sequence ID" value="NZ_JAJCIO010000006.1"/>
</dbReference>
<dbReference type="Pfam" id="PF00037">
    <property type="entry name" value="Fer4"/>
    <property type="match status" value="1"/>
</dbReference>
<dbReference type="SUPFAM" id="SSF54862">
    <property type="entry name" value="4Fe-4S ferredoxins"/>
    <property type="match status" value="1"/>
</dbReference>
<evidence type="ECO:0000256" key="7">
    <source>
        <dbReference type="ARBA" id="ARBA00023004"/>
    </source>
</evidence>
<dbReference type="PROSITE" id="PS01087">
    <property type="entry name" value="RADICAL_ACTIVATING"/>
    <property type="match status" value="1"/>
</dbReference>
<evidence type="ECO:0000259" key="11">
    <source>
        <dbReference type="PROSITE" id="PS51918"/>
    </source>
</evidence>
<comment type="caution">
    <text evidence="12">The sequence shown here is derived from an EMBL/GenBank/DDBJ whole genome shotgun (WGS) entry which is preliminary data.</text>
</comment>
<dbReference type="SFLD" id="SFLDG01118">
    <property type="entry name" value="activating_enzymes__group_2"/>
    <property type="match status" value="1"/>
</dbReference>
<keyword evidence="8" id="KW-0411">Iron-sulfur</keyword>
<feature type="domain" description="Radical SAM core" evidence="11">
    <location>
        <begin position="17"/>
        <end position="293"/>
    </location>
</feature>
<keyword evidence="3" id="KW-0004">4Fe-4S</keyword>
<evidence type="ECO:0000256" key="1">
    <source>
        <dbReference type="ARBA" id="ARBA00001966"/>
    </source>
</evidence>
<dbReference type="PANTHER" id="PTHR30352">
    <property type="entry name" value="PYRUVATE FORMATE-LYASE-ACTIVATING ENZYME"/>
    <property type="match status" value="1"/>
</dbReference>
<evidence type="ECO:0000256" key="3">
    <source>
        <dbReference type="ARBA" id="ARBA00022485"/>
    </source>
</evidence>
<protein>
    <submittedName>
        <fullName evidence="12">Glycyl-radical enzyme activating protein</fullName>
    </submittedName>
</protein>
<sequence>MIHSKGRILQLQNYSVNDGEGIRTIVFFAGCPLRCLWCANPEGYTGQNQIMYLQSRCIHCGRCTRVCPVRVGMNLNDPSERVKCNGCGQCVDVCLEKARKNTVTEMTVDEILNKLETQMLFFHNSGGGVTYSGGECTAQPEFLADLVNQVYDMGLNQAMETSGHFDLKRLKPTLDKIDLLFMDIKLIDSEKHAAFTGIDNRRILNNIAALGKERKGIVVRVPTIMGINGDDDNIRETARFVKKYLKDPCMELLPYHRYGEDKHYQLGMPYSSDLFRTPSEEELQHLHEIIEEEGVHIVSFK</sequence>
<dbReference type="Gene3D" id="3.30.70.20">
    <property type="match status" value="1"/>
</dbReference>
<proteinExistence type="inferred from homology"/>
<dbReference type="InterPro" id="IPR034457">
    <property type="entry name" value="Organic_radical-activating"/>
</dbReference>
<dbReference type="InterPro" id="IPR012839">
    <property type="entry name" value="Organic_radical_activase"/>
</dbReference>
<keyword evidence="7" id="KW-0408">Iron</keyword>
<keyword evidence="13" id="KW-1185">Reference proteome</keyword>
<evidence type="ECO:0000256" key="6">
    <source>
        <dbReference type="ARBA" id="ARBA00023002"/>
    </source>
</evidence>
<organism evidence="12 13">
    <name type="scientific">Megasphaera massiliensis</name>
    <dbReference type="NCBI Taxonomy" id="1232428"/>
    <lineage>
        <taxon>Bacteria</taxon>
        <taxon>Bacillati</taxon>
        <taxon>Bacillota</taxon>
        <taxon>Negativicutes</taxon>
        <taxon>Veillonellales</taxon>
        <taxon>Veillonellaceae</taxon>
        <taxon>Megasphaera</taxon>
    </lineage>
</organism>
<dbReference type="SUPFAM" id="SSF102114">
    <property type="entry name" value="Radical SAM enzymes"/>
    <property type="match status" value="1"/>
</dbReference>
<comment type="cofactor">
    <cofactor evidence="1">
        <name>[4Fe-4S] cluster</name>
        <dbReference type="ChEBI" id="CHEBI:49883"/>
    </cofactor>
</comment>
<evidence type="ECO:0000313" key="13">
    <source>
        <dbReference type="Proteomes" id="UP001206692"/>
    </source>
</evidence>
<dbReference type="SFLD" id="SFLDG01066">
    <property type="entry name" value="organic_radical-activating_enz"/>
    <property type="match status" value="1"/>
</dbReference>
<name>A0ABT1STJ8_9FIRM</name>
<dbReference type="InterPro" id="IPR058240">
    <property type="entry name" value="rSAM_sf"/>
</dbReference>
<dbReference type="InterPro" id="IPR013785">
    <property type="entry name" value="Aldolase_TIM"/>
</dbReference>
<keyword evidence="6" id="KW-0560">Oxidoreductase</keyword>
<dbReference type="PANTHER" id="PTHR30352:SF4">
    <property type="entry name" value="PYRUVATE FORMATE-LYASE 2-ACTIVATING ENZYME"/>
    <property type="match status" value="1"/>
</dbReference>
<dbReference type="EMBL" id="JANGEW010000015">
    <property type="protein sequence ID" value="MCQ5343045.1"/>
    <property type="molecule type" value="Genomic_DNA"/>
</dbReference>
<evidence type="ECO:0000256" key="9">
    <source>
        <dbReference type="ARBA" id="ARBA00047365"/>
    </source>
</evidence>
<dbReference type="InterPro" id="IPR040074">
    <property type="entry name" value="BssD/PflA/YjjW"/>
</dbReference>
<dbReference type="InterPro" id="IPR017896">
    <property type="entry name" value="4Fe4S_Fe-S-bd"/>
</dbReference>
<dbReference type="Pfam" id="PF04055">
    <property type="entry name" value="Radical_SAM"/>
    <property type="match status" value="1"/>
</dbReference>
<comment type="catalytic activity">
    <reaction evidence="9">
        <text>glycyl-[protein] + reduced [flavodoxin] + S-adenosyl-L-methionine = glycin-2-yl radical-[protein] + semiquinone [flavodoxin] + 5'-deoxyadenosine + L-methionine + H(+)</text>
        <dbReference type="Rhea" id="RHEA:61976"/>
        <dbReference type="Rhea" id="RHEA-COMP:10622"/>
        <dbReference type="Rhea" id="RHEA-COMP:14480"/>
        <dbReference type="Rhea" id="RHEA-COMP:15993"/>
        <dbReference type="Rhea" id="RHEA-COMP:15994"/>
        <dbReference type="ChEBI" id="CHEBI:15378"/>
        <dbReference type="ChEBI" id="CHEBI:17319"/>
        <dbReference type="ChEBI" id="CHEBI:29947"/>
        <dbReference type="ChEBI" id="CHEBI:32722"/>
        <dbReference type="ChEBI" id="CHEBI:57618"/>
        <dbReference type="ChEBI" id="CHEBI:57844"/>
        <dbReference type="ChEBI" id="CHEBI:59789"/>
        <dbReference type="ChEBI" id="CHEBI:140311"/>
    </reaction>
</comment>
<evidence type="ECO:0000259" key="10">
    <source>
        <dbReference type="PROSITE" id="PS51379"/>
    </source>
</evidence>
<evidence type="ECO:0000256" key="4">
    <source>
        <dbReference type="ARBA" id="ARBA00022691"/>
    </source>
</evidence>
<evidence type="ECO:0000313" key="12">
    <source>
        <dbReference type="EMBL" id="MCQ5343045.1"/>
    </source>
</evidence>
<keyword evidence="4" id="KW-0949">S-adenosyl-L-methionine</keyword>
<accession>A0ABT1STJ8</accession>
<dbReference type="PIRSF" id="PIRSF000371">
    <property type="entry name" value="PFL_act_enz"/>
    <property type="match status" value="1"/>
</dbReference>
<reference evidence="12 13" key="1">
    <citation type="submission" date="2022-06" db="EMBL/GenBank/DDBJ databases">
        <title>Isolation of gut microbiota from human fecal samples.</title>
        <authorList>
            <person name="Pamer E.G."/>
            <person name="Barat B."/>
            <person name="Waligurski E."/>
            <person name="Medina S."/>
            <person name="Paddock L."/>
            <person name="Mostad J."/>
        </authorList>
    </citation>
    <scope>NUCLEOTIDE SEQUENCE [LARGE SCALE GENOMIC DNA]</scope>
    <source>
        <strain evidence="12 13">DFI.1.1</strain>
    </source>
</reference>